<name>A0A6N9NGC3_9FLAO</name>
<dbReference type="InterPro" id="IPR002938">
    <property type="entry name" value="FAD-bd"/>
</dbReference>
<dbReference type="GO" id="GO:0019805">
    <property type="term" value="P:quinolinate biosynthetic process"/>
    <property type="evidence" value="ECO:0007669"/>
    <property type="project" value="UniProtKB-UniRule"/>
</dbReference>
<keyword evidence="2 9" id="KW-0285">Flavoprotein</keyword>
<keyword evidence="3 9" id="KW-0662">Pyridine nucleotide biosynthesis</keyword>
<dbReference type="Proteomes" id="UP000470771">
    <property type="component" value="Unassembled WGS sequence"/>
</dbReference>
<comment type="function">
    <text evidence="9">Catalyzes the hydroxylation of L-kynurenine (L-Kyn) to form 3-hydroxy-L-kynurenine (L-3OHKyn). Required for synthesis of quinolinic acid.</text>
</comment>
<dbReference type="EC" id="1.14.13.9" evidence="9"/>
<dbReference type="RefSeq" id="WP_160630896.1">
    <property type="nucleotide sequence ID" value="NZ_WWNE01000003.1"/>
</dbReference>
<dbReference type="Gene3D" id="3.50.50.60">
    <property type="entry name" value="FAD/NAD(P)-binding domain"/>
    <property type="match status" value="1"/>
</dbReference>
<dbReference type="GO" id="GO:0070189">
    <property type="term" value="P:kynurenine metabolic process"/>
    <property type="evidence" value="ECO:0007669"/>
    <property type="project" value="TreeGrafter"/>
</dbReference>
<comment type="catalytic activity">
    <reaction evidence="8 9">
        <text>L-kynurenine + NADPH + O2 + H(+) = 3-hydroxy-L-kynurenine + NADP(+) + H2O</text>
        <dbReference type="Rhea" id="RHEA:20545"/>
        <dbReference type="ChEBI" id="CHEBI:15377"/>
        <dbReference type="ChEBI" id="CHEBI:15378"/>
        <dbReference type="ChEBI" id="CHEBI:15379"/>
        <dbReference type="ChEBI" id="CHEBI:57783"/>
        <dbReference type="ChEBI" id="CHEBI:57959"/>
        <dbReference type="ChEBI" id="CHEBI:58125"/>
        <dbReference type="ChEBI" id="CHEBI:58349"/>
        <dbReference type="EC" id="1.14.13.9"/>
    </reaction>
</comment>
<proteinExistence type="inferred from homology"/>
<comment type="cofactor">
    <cofactor evidence="1 9">
        <name>FAD</name>
        <dbReference type="ChEBI" id="CHEBI:57692"/>
    </cofactor>
</comment>
<gene>
    <name evidence="9" type="primary">kmo</name>
    <name evidence="11" type="ORF">GQN54_00535</name>
</gene>
<evidence type="ECO:0000256" key="7">
    <source>
        <dbReference type="ARBA" id="ARBA00023033"/>
    </source>
</evidence>
<dbReference type="InterPro" id="IPR036188">
    <property type="entry name" value="FAD/NAD-bd_sf"/>
</dbReference>
<comment type="caution">
    <text evidence="11">The sequence shown here is derived from an EMBL/GenBank/DDBJ whole genome shotgun (WGS) entry which is preliminary data.</text>
</comment>
<evidence type="ECO:0000313" key="12">
    <source>
        <dbReference type="Proteomes" id="UP000470771"/>
    </source>
</evidence>
<accession>A0A6N9NGC3</accession>
<dbReference type="GO" id="GO:0071949">
    <property type="term" value="F:FAD binding"/>
    <property type="evidence" value="ECO:0007669"/>
    <property type="project" value="InterPro"/>
</dbReference>
<dbReference type="GO" id="GO:0043420">
    <property type="term" value="P:anthranilate metabolic process"/>
    <property type="evidence" value="ECO:0007669"/>
    <property type="project" value="UniProtKB-UniRule"/>
</dbReference>
<protein>
    <recommendedName>
        <fullName evidence="9">Kynurenine 3-monooxygenase</fullName>
        <ecNumber evidence="9">1.14.13.9</ecNumber>
    </recommendedName>
    <alternativeName>
        <fullName evidence="9">Kynurenine 3-hydroxylase</fullName>
    </alternativeName>
</protein>
<evidence type="ECO:0000256" key="9">
    <source>
        <dbReference type="HAMAP-Rule" id="MF_01971"/>
    </source>
</evidence>
<dbReference type="SUPFAM" id="SSF51905">
    <property type="entry name" value="FAD/NAD(P)-binding domain"/>
    <property type="match status" value="1"/>
</dbReference>
<dbReference type="FunFam" id="3.50.50.60:FF:000185">
    <property type="entry name" value="Kynurenine 3-monooxygenase"/>
    <property type="match status" value="1"/>
</dbReference>
<dbReference type="InterPro" id="IPR027545">
    <property type="entry name" value="Kynurenine_monooxygenase"/>
</dbReference>
<dbReference type="PANTHER" id="PTHR46028">
    <property type="entry name" value="KYNURENINE 3-MONOOXYGENASE"/>
    <property type="match status" value="1"/>
</dbReference>
<evidence type="ECO:0000256" key="2">
    <source>
        <dbReference type="ARBA" id="ARBA00022630"/>
    </source>
</evidence>
<keyword evidence="6 9" id="KW-0560">Oxidoreductase</keyword>
<keyword evidence="12" id="KW-1185">Reference proteome</keyword>
<evidence type="ECO:0000256" key="4">
    <source>
        <dbReference type="ARBA" id="ARBA00022827"/>
    </source>
</evidence>
<dbReference type="EMBL" id="WWNE01000003">
    <property type="protein sequence ID" value="NBG64581.1"/>
    <property type="molecule type" value="Genomic_DNA"/>
</dbReference>
<dbReference type="GO" id="GO:0009435">
    <property type="term" value="P:NAD+ biosynthetic process"/>
    <property type="evidence" value="ECO:0007669"/>
    <property type="project" value="UniProtKB-UniPathway"/>
</dbReference>
<dbReference type="GO" id="GO:0004502">
    <property type="term" value="F:kynurenine 3-monooxygenase activity"/>
    <property type="evidence" value="ECO:0007669"/>
    <property type="project" value="UniProtKB-UniRule"/>
</dbReference>
<dbReference type="PANTHER" id="PTHR46028:SF2">
    <property type="entry name" value="KYNURENINE 3-MONOOXYGENASE"/>
    <property type="match status" value="1"/>
</dbReference>
<comment type="similarity">
    <text evidence="9">Belongs to the aromatic-ring hydroxylase family. KMO subfamily.</text>
</comment>
<organism evidence="11 12">
    <name type="scientific">Acidiluteibacter ferrifornacis</name>
    <dbReference type="NCBI Taxonomy" id="2692424"/>
    <lineage>
        <taxon>Bacteria</taxon>
        <taxon>Pseudomonadati</taxon>
        <taxon>Bacteroidota</taxon>
        <taxon>Flavobacteriia</taxon>
        <taxon>Flavobacteriales</taxon>
        <taxon>Cryomorphaceae</taxon>
        <taxon>Acidiluteibacter</taxon>
    </lineage>
</organism>
<dbReference type="AlphaFoldDB" id="A0A6N9NGC3"/>
<keyword evidence="5 9" id="KW-0521">NADP</keyword>
<evidence type="ECO:0000256" key="6">
    <source>
        <dbReference type="ARBA" id="ARBA00023002"/>
    </source>
</evidence>
<dbReference type="PRINTS" id="PR00420">
    <property type="entry name" value="RNGMNOXGNASE"/>
</dbReference>
<feature type="domain" description="FAD-binding" evidence="10">
    <location>
        <begin position="3"/>
        <end position="320"/>
    </location>
</feature>
<evidence type="ECO:0000256" key="5">
    <source>
        <dbReference type="ARBA" id="ARBA00022857"/>
    </source>
</evidence>
<evidence type="ECO:0000256" key="3">
    <source>
        <dbReference type="ARBA" id="ARBA00022642"/>
    </source>
</evidence>
<evidence type="ECO:0000256" key="1">
    <source>
        <dbReference type="ARBA" id="ARBA00001974"/>
    </source>
</evidence>
<comment type="pathway">
    <text evidence="9">Cofactor biosynthesis; NAD(+) biosynthesis; quinolinate from L-kynurenine: step 1/3.</text>
</comment>
<evidence type="ECO:0000313" key="11">
    <source>
        <dbReference type="EMBL" id="NBG64581.1"/>
    </source>
</evidence>
<keyword evidence="4 9" id="KW-0274">FAD</keyword>
<dbReference type="HAMAP" id="MF_01971">
    <property type="entry name" value="Kynurenine_monooxygenase"/>
    <property type="match status" value="1"/>
</dbReference>
<dbReference type="UniPathway" id="UPA00253">
    <property type="reaction ID" value="UER00328"/>
</dbReference>
<dbReference type="GO" id="GO:0006569">
    <property type="term" value="P:L-tryptophan catabolic process"/>
    <property type="evidence" value="ECO:0007669"/>
    <property type="project" value="UniProtKB-UniRule"/>
</dbReference>
<sequence>MEKIAIVGAGLVGSLEAILLAKKGYQVEVFERRPDMRFVELSAGRSINLALSDRGWKALKMAGVDEKIKETAIPMYGRIMHAVDGTLTSQPYGKDAQAIYSVSRGGLNQTLMNIADQYENVNFHFNKTCEDIDLNTNELQFTDSETNQTNKFKADRIFGTDGAFSAVRLRLQKTPRFDFSQTYLKHGYKELSIPPNEDGTHKIDKNALHIWPRGEFMMIALPNMDGSFTCTLFFPFEGKNSFASLQSKEDVLHFFNETFPDAVGLMPDLVNDYFENPTSPLVTVKCEPWNYEDKIILMGDASHAIVPFYGQGMNSGFEDCSVFEEMSADFDGDWTKLFADFARERKPNGDAIADLAIQNFIEMRDKVADESFLLRKKIEKKLYSKYPDKWMPLYSQVTFSHTPYSTALKQGKKQEAIMDQIMAKPEIETIWDSNEIEQEILSLI</sequence>
<evidence type="ECO:0000259" key="10">
    <source>
        <dbReference type="Pfam" id="PF01494"/>
    </source>
</evidence>
<evidence type="ECO:0000256" key="8">
    <source>
        <dbReference type="ARBA" id="ARBA00047818"/>
    </source>
</evidence>
<reference evidence="11 12" key="1">
    <citation type="submission" date="2019-12" db="EMBL/GenBank/DDBJ databases">
        <authorList>
            <person name="Zhao J."/>
        </authorList>
    </citation>
    <scope>NUCLEOTIDE SEQUENCE [LARGE SCALE GENOMIC DNA]</scope>
    <source>
        <strain evidence="11 12">S-15</strain>
    </source>
</reference>
<keyword evidence="7 9" id="KW-0503">Monooxygenase</keyword>
<dbReference type="Pfam" id="PF01494">
    <property type="entry name" value="FAD_binding_3"/>
    <property type="match status" value="1"/>
</dbReference>